<evidence type="ECO:0000313" key="2">
    <source>
        <dbReference type="EMBL" id="KAK3857800.1"/>
    </source>
</evidence>
<dbReference type="Proteomes" id="UP001286313">
    <property type="component" value="Unassembled WGS sequence"/>
</dbReference>
<organism evidence="2 3">
    <name type="scientific">Petrolisthes cinctipes</name>
    <name type="common">Flat porcelain crab</name>
    <dbReference type="NCBI Taxonomy" id="88211"/>
    <lineage>
        <taxon>Eukaryota</taxon>
        <taxon>Metazoa</taxon>
        <taxon>Ecdysozoa</taxon>
        <taxon>Arthropoda</taxon>
        <taxon>Crustacea</taxon>
        <taxon>Multicrustacea</taxon>
        <taxon>Malacostraca</taxon>
        <taxon>Eumalacostraca</taxon>
        <taxon>Eucarida</taxon>
        <taxon>Decapoda</taxon>
        <taxon>Pleocyemata</taxon>
        <taxon>Anomura</taxon>
        <taxon>Galatheoidea</taxon>
        <taxon>Porcellanidae</taxon>
        <taxon>Petrolisthes</taxon>
    </lineage>
</organism>
<name>A0AAE1BZU1_PETCI</name>
<dbReference type="AlphaFoldDB" id="A0AAE1BZU1"/>
<keyword evidence="1" id="KW-0472">Membrane</keyword>
<feature type="transmembrane region" description="Helical" evidence="1">
    <location>
        <begin position="21"/>
        <end position="42"/>
    </location>
</feature>
<dbReference type="EMBL" id="JAWQEG010005506">
    <property type="protein sequence ID" value="KAK3857800.1"/>
    <property type="molecule type" value="Genomic_DNA"/>
</dbReference>
<keyword evidence="1" id="KW-0812">Transmembrane</keyword>
<evidence type="ECO:0000256" key="1">
    <source>
        <dbReference type="SAM" id="Phobius"/>
    </source>
</evidence>
<comment type="caution">
    <text evidence="2">The sequence shown here is derived from an EMBL/GenBank/DDBJ whole genome shotgun (WGS) entry which is preliminary data.</text>
</comment>
<keyword evidence="1" id="KW-1133">Transmembrane helix</keyword>
<keyword evidence="3" id="KW-1185">Reference proteome</keyword>
<protein>
    <submittedName>
        <fullName evidence="2">Uncharacterized protein</fullName>
    </submittedName>
</protein>
<evidence type="ECO:0000313" key="3">
    <source>
        <dbReference type="Proteomes" id="UP001286313"/>
    </source>
</evidence>
<reference evidence="2" key="1">
    <citation type="submission" date="2023-10" db="EMBL/GenBank/DDBJ databases">
        <title>Genome assemblies of two species of porcelain crab, Petrolisthes cinctipes and Petrolisthes manimaculis (Anomura: Porcellanidae).</title>
        <authorList>
            <person name="Angst P."/>
        </authorList>
    </citation>
    <scope>NUCLEOTIDE SEQUENCE</scope>
    <source>
        <strain evidence="2">PB745_01</strain>
        <tissue evidence="2">Gill</tissue>
    </source>
</reference>
<sequence>MSTLTRQSNTIIKTNHKQEIGATWFIFIILIIGSLLTLSHFWSDCLCGTRITLVTSPVQQMWDVVISVSHVSSHPNTADIKPSRMLAA</sequence>
<accession>A0AAE1BZU1</accession>
<gene>
    <name evidence="2" type="ORF">Pcinc_035967</name>
</gene>
<proteinExistence type="predicted"/>